<comment type="caution">
    <text evidence="10">The sequence shown here is derived from an EMBL/GenBank/DDBJ whole genome shotgun (WGS) entry which is preliminary data.</text>
</comment>
<dbReference type="InterPro" id="IPR026032">
    <property type="entry name" value="HcaT-like"/>
</dbReference>
<accession>A0ABS6VMG8</accession>
<dbReference type="Pfam" id="PF12832">
    <property type="entry name" value="MFS_1_like"/>
    <property type="match status" value="1"/>
</dbReference>
<keyword evidence="6 8" id="KW-1133">Transmembrane helix</keyword>
<dbReference type="PANTHER" id="PTHR23522:SF10">
    <property type="entry name" value="3-PHENYLPROPIONIC ACID TRANSPORTER-RELATED"/>
    <property type="match status" value="1"/>
</dbReference>
<feature type="transmembrane region" description="Helical" evidence="8">
    <location>
        <begin position="327"/>
        <end position="346"/>
    </location>
</feature>
<sequence>MSASVPYWRLSGFYFCYFALLGTWVPYWALYLKSLGFSSEEIGVLSALVMATKIVAPNLWGWLADHYGHRSRIIRYGAFFGIVAFSGVYLRSDFWWLAAVVVAYSFFWNAVLAQFDVVTLSHLAGRYGRYSRIRVWGSIGFIVAVLGVGWWLDTHPIVHLLYLISALLSGIWLASLLVSEKNGSQRGAQTRASLLVILRHPAVLAFFAISFFLQLSHGPYYTFFSIYLEVQDYSKSAIGVLWSLGVIAEVILFIGMHRVLAAFSLRNIVLWSLGLSCLRWLLIAYFVEYPVVLIFAQCLHAASFGSYHAASIEIIRRSFVGHQGQGMALYSGLSFGLGGAAGAVLSGWAWDLSGVLCFTVAAFAAAVAFAIAWHYLRSPLYEQSAITEHS</sequence>
<evidence type="ECO:0000259" key="9">
    <source>
        <dbReference type="Pfam" id="PF12832"/>
    </source>
</evidence>
<evidence type="ECO:0000256" key="4">
    <source>
        <dbReference type="ARBA" id="ARBA00022519"/>
    </source>
</evidence>
<proteinExistence type="predicted"/>
<comment type="subcellular location">
    <subcellularLocation>
        <location evidence="1">Cell inner membrane</location>
        <topology evidence="1">Multi-pass membrane protein</topology>
    </subcellularLocation>
</comment>
<protein>
    <submittedName>
        <fullName evidence="10">MFS transporter</fullName>
    </submittedName>
</protein>
<dbReference type="RefSeq" id="WP_219041521.1">
    <property type="nucleotide sequence ID" value="NZ_JAHWDQ010000001.1"/>
</dbReference>
<feature type="transmembrane region" description="Helical" evidence="8">
    <location>
        <begin position="12"/>
        <end position="30"/>
    </location>
</feature>
<feature type="transmembrane region" description="Helical" evidence="8">
    <location>
        <begin position="73"/>
        <end position="90"/>
    </location>
</feature>
<dbReference type="Proteomes" id="UP001166291">
    <property type="component" value="Unassembled WGS sequence"/>
</dbReference>
<dbReference type="PIRSF" id="PIRSF004925">
    <property type="entry name" value="HcaT"/>
    <property type="match status" value="1"/>
</dbReference>
<feature type="transmembrane region" description="Helical" evidence="8">
    <location>
        <begin position="133"/>
        <end position="152"/>
    </location>
</feature>
<reference evidence="10" key="1">
    <citation type="submission" date="2021-07" db="EMBL/GenBank/DDBJ databases">
        <title>Zhongshania sp. CAU 1632 isolated from seawater.</title>
        <authorList>
            <person name="Kim W."/>
        </authorList>
    </citation>
    <scope>NUCLEOTIDE SEQUENCE</scope>
    <source>
        <strain evidence="10">CAU 1632</strain>
    </source>
</reference>
<keyword evidence="11" id="KW-1185">Reference proteome</keyword>
<feature type="transmembrane region" description="Helical" evidence="8">
    <location>
        <begin position="352"/>
        <end position="376"/>
    </location>
</feature>
<keyword evidence="2" id="KW-0813">Transport</keyword>
<feature type="transmembrane region" description="Helical" evidence="8">
    <location>
        <begin position="233"/>
        <end position="256"/>
    </location>
</feature>
<evidence type="ECO:0000256" key="7">
    <source>
        <dbReference type="ARBA" id="ARBA00023136"/>
    </source>
</evidence>
<keyword evidence="4" id="KW-0997">Cell inner membrane</keyword>
<feature type="transmembrane region" description="Helical" evidence="8">
    <location>
        <begin position="268"/>
        <end position="287"/>
    </location>
</feature>
<feature type="transmembrane region" description="Helical" evidence="8">
    <location>
        <begin position="42"/>
        <end position="61"/>
    </location>
</feature>
<feature type="transmembrane region" description="Helical" evidence="8">
    <location>
        <begin position="158"/>
        <end position="179"/>
    </location>
</feature>
<evidence type="ECO:0000256" key="2">
    <source>
        <dbReference type="ARBA" id="ARBA00022448"/>
    </source>
</evidence>
<evidence type="ECO:0000256" key="6">
    <source>
        <dbReference type="ARBA" id="ARBA00022989"/>
    </source>
</evidence>
<evidence type="ECO:0000313" key="10">
    <source>
        <dbReference type="EMBL" id="MBW2939248.1"/>
    </source>
</evidence>
<dbReference type="EMBL" id="JAHWDQ010000001">
    <property type="protein sequence ID" value="MBW2939248.1"/>
    <property type="molecule type" value="Genomic_DNA"/>
</dbReference>
<dbReference type="PANTHER" id="PTHR23522">
    <property type="entry name" value="BLL5896 PROTEIN"/>
    <property type="match status" value="1"/>
</dbReference>
<evidence type="ECO:0000256" key="1">
    <source>
        <dbReference type="ARBA" id="ARBA00004429"/>
    </source>
</evidence>
<evidence type="ECO:0000313" key="11">
    <source>
        <dbReference type="Proteomes" id="UP001166291"/>
    </source>
</evidence>
<gene>
    <name evidence="10" type="ORF">KXJ70_00550</name>
</gene>
<dbReference type="NCBIfam" id="NF037955">
    <property type="entry name" value="mfs"/>
    <property type="match status" value="1"/>
</dbReference>
<evidence type="ECO:0000256" key="3">
    <source>
        <dbReference type="ARBA" id="ARBA00022475"/>
    </source>
</evidence>
<feature type="transmembrane region" description="Helical" evidence="8">
    <location>
        <begin position="293"/>
        <end position="315"/>
    </location>
</feature>
<keyword evidence="5 8" id="KW-0812">Transmembrane</keyword>
<evidence type="ECO:0000256" key="5">
    <source>
        <dbReference type="ARBA" id="ARBA00022692"/>
    </source>
</evidence>
<keyword evidence="3" id="KW-1003">Cell membrane</keyword>
<feature type="transmembrane region" description="Helical" evidence="8">
    <location>
        <begin position="96"/>
        <end position="121"/>
    </location>
</feature>
<name>A0ABS6VMG8_9GAMM</name>
<evidence type="ECO:0000256" key="8">
    <source>
        <dbReference type="SAM" id="Phobius"/>
    </source>
</evidence>
<feature type="transmembrane region" description="Helical" evidence="8">
    <location>
        <begin position="191"/>
        <end position="213"/>
    </location>
</feature>
<dbReference type="InterPro" id="IPR024989">
    <property type="entry name" value="MFS_assoc_dom"/>
</dbReference>
<organism evidence="10 11">
    <name type="scientific">Zhongshania aquimaris</name>
    <dbReference type="NCBI Taxonomy" id="2857107"/>
    <lineage>
        <taxon>Bacteria</taxon>
        <taxon>Pseudomonadati</taxon>
        <taxon>Pseudomonadota</taxon>
        <taxon>Gammaproteobacteria</taxon>
        <taxon>Cellvibrionales</taxon>
        <taxon>Spongiibacteraceae</taxon>
        <taxon>Zhongshania</taxon>
    </lineage>
</organism>
<keyword evidence="7 8" id="KW-0472">Membrane</keyword>
<feature type="domain" description="Major facilitator superfamily associated" evidence="9">
    <location>
        <begin position="7"/>
        <end position="355"/>
    </location>
</feature>